<dbReference type="InterPro" id="IPR011006">
    <property type="entry name" value="CheY-like_superfamily"/>
</dbReference>
<evidence type="ECO:0000313" key="8">
    <source>
        <dbReference type="EMBL" id="NUB90242.1"/>
    </source>
</evidence>
<keyword evidence="6" id="KW-0175">Coiled coil</keyword>
<dbReference type="Pfam" id="PF04967">
    <property type="entry name" value="HTH_10"/>
    <property type="match status" value="1"/>
</dbReference>
<dbReference type="SUPFAM" id="SSF52172">
    <property type="entry name" value="CheY-like"/>
    <property type="match status" value="1"/>
</dbReference>
<dbReference type="CDD" id="cd00156">
    <property type="entry name" value="REC"/>
    <property type="match status" value="1"/>
</dbReference>
<dbReference type="Proteomes" id="UP000728647">
    <property type="component" value="Unassembled WGS sequence"/>
</dbReference>
<dbReference type="RefSeq" id="WP_174681717.1">
    <property type="nucleotide sequence ID" value="NZ_JABUQZ010000001.1"/>
</dbReference>
<dbReference type="InterPro" id="IPR007050">
    <property type="entry name" value="HTH_bacterioopsin"/>
</dbReference>
<dbReference type="InterPro" id="IPR031803">
    <property type="entry name" value="BAT_GAF/HTH-assoc"/>
</dbReference>
<evidence type="ECO:0000256" key="3">
    <source>
        <dbReference type="ARBA" id="ARBA00023015"/>
    </source>
</evidence>
<dbReference type="OrthoDB" id="342253at2157"/>
<dbReference type="InterPro" id="IPR003018">
    <property type="entry name" value="GAF"/>
</dbReference>
<dbReference type="Proteomes" id="UP001016761">
    <property type="component" value="Unassembled WGS sequence"/>
</dbReference>
<keyword evidence="3" id="KW-0805">Transcription regulation</keyword>
<dbReference type="EMBL" id="JABUQZ010000001">
    <property type="protein sequence ID" value="NUC73934.1"/>
    <property type="molecule type" value="Genomic_DNA"/>
</dbReference>
<dbReference type="Gene3D" id="3.30.450.40">
    <property type="match status" value="2"/>
</dbReference>
<proteinExistence type="predicted"/>
<keyword evidence="11" id="KW-1185">Reference proteome</keyword>
<evidence type="ECO:0000256" key="4">
    <source>
        <dbReference type="ARBA" id="ARBA00023163"/>
    </source>
</evidence>
<keyword evidence="1" id="KW-0808">Transferase</keyword>
<evidence type="ECO:0000313" key="10">
    <source>
        <dbReference type="Proteomes" id="UP000728647"/>
    </source>
</evidence>
<keyword evidence="4" id="KW-0804">Transcription</keyword>
<evidence type="ECO:0000256" key="1">
    <source>
        <dbReference type="ARBA" id="ARBA00022679"/>
    </source>
</evidence>
<dbReference type="SMART" id="SM00065">
    <property type="entry name" value="GAF"/>
    <property type="match status" value="2"/>
</dbReference>
<accession>A0A8J8GM03</accession>
<evidence type="ECO:0000259" key="7">
    <source>
        <dbReference type="PROSITE" id="PS50110"/>
    </source>
</evidence>
<dbReference type="PANTHER" id="PTHR34236:SF1">
    <property type="entry name" value="DIMETHYL SULFOXIDE REDUCTASE TRANSCRIPTIONAL ACTIVATOR"/>
    <property type="match status" value="1"/>
</dbReference>
<dbReference type="Gene3D" id="1.10.10.10">
    <property type="entry name" value="Winged helix-like DNA-binding domain superfamily/Winged helix DNA-binding domain"/>
    <property type="match status" value="1"/>
</dbReference>
<evidence type="ECO:0000256" key="6">
    <source>
        <dbReference type="SAM" id="Coils"/>
    </source>
</evidence>
<reference evidence="8 11" key="1">
    <citation type="submission" date="2020-06" db="EMBL/GenBank/DDBJ databases">
        <title>Haloterrigena sp. nov., an extremely halophilic archaeon isolated from a saline sediment.</title>
        <authorList>
            <person name="Liu B.-B."/>
        </authorList>
    </citation>
    <scope>NUCLEOTIDE SEQUENCE</scope>
    <source>
        <strain evidence="8">SYSU A121-1</strain>
        <strain evidence="9 11">SYSU A558-1</strain>
    </source>
</reference>
<dbReference type="Pfam" id="PF15915">
    <property type="entry name" value="BAT"/>
    <property type="match status" value="1"/>
</dbReference>
<gene>
    <name evidence="8" type="ORF">HT576_04230</name>
    <name evidence="9" type="ORF">HTZ84_16770</name>
</gene>
<sequence>MADDDFRILLVEDNPGDARLIEEMLRETTVPLSSVGEADVGRESREVTLLRADRLEAGLDRLSSSSIDIVLLDLGLPDSSGLDTLTSVLEHSATVPIVVLTGLSDERVGVRAVQQGAQAYLVKDEITSALLTRSLRHALERHQRETQLTALSTVSRELMSMTAFDDIADRAVTAAAESLEFPVAVVCLYDDRGELRPRAATDRAEEVLLAEEPSGATGVSSRLSTPCAAVVERVFATKRADVAAADDPDASLPDADSPLRSRLAFPLGTHGVFLVGSPTESTIPSTAVDYATILATNTEAALERLSREQRLQEREAELERQTESLEQLNRINAMIRDVVQSVVHATTRTEIEQAVCDRLAAADSFRFAWIGVHDELERTVTPHARSGVEDGYLDSVPLATDGESDEGGPVGAAVRTRELRVVGDVVRELSSASRREEAMKRGYRSIASIPLVYAETLYGVLTIYADRPGIFTERVQAVLTELGETIAHAINAVESKKALISDRVVELKFEIRDTDIVFLALTAEIGCECSVESVVPRMDDRLRVFFSTDGASVDEVAAFAERALAIEEFTLVAEREDECVFECTLRESNVISFCLERGVSVQTLIADDGTGQLTVELSSDADVRGFAERFRSTYPESSLVASREGERSVQTRQAFQTTLTDRLTDRQAEVLRTAFFSGYFESPRASSGRDVAATLDITQPTFNHHLRAALRKLLMLLYTD</sequence>
<dbReference type="SMART" id="SM00448">
    <property type="entry name" value="REC"/>
    <property type="match status" value="1"/>
</dbReference>
<protein>
    <submittedName>
        <fullName evidence="8">GAF domain-containing protein</fullName>
    </submittedName>
</protein>
<evidence type="ECO:0000256" key="2">
    <source>
        <dbReference type="ARBA" id="ARBA00022777"/>
    </source>
</evidence>
<evidence type="ECO:0000313" key="11">
    <source>
        <dbReference type="Proteomes" id="UP001016761"/>
    </source>
</evidence>
<evidence type="ECO:0000313" key="9">
    <source>
        <dbReference type="EMBL" id="NUC73934.1"/>
    </source>
</evidence>
<dbReference type="Gene3D" id="3.40.50.2300">
    <property type="match status" value="1"/>
</dbReference>
<feature type="coiled-coil region" evidence="6">
    <location>
        <begin position="295"/>
        <end position="331"/>
    </location>
</feature>
<dbReference type="PROSITE" id="PS50110">
    <property type="entry name" value="RESPONSE_REGULATORY"/>
    <property type="match status" value="1"/>
</dbReference>
<evidence type="ECO:0000256" key="5">
    <source>
        <dbReference type="PROSITE-ProRule" id="PRU00169"/>
    </source>
</evidence>
<name>A0A8J8GM03_9EURY</name>
<dbReference type="GO" id="GO:0016301">
    <property type="term" value="F:kinase activity"/>
    <property type="evidence" value="ECO:0007669"/>
    <property type="project" value="UniProtKB-KW"/>
</dbReference>
<dbReference type="InterPro" id="IPR001789">
    <property type="entry name" value="Sig_transdc_resp-reg_receiver"/>
</dbReference>
<comment type="caution">
    <text evidence="8">The sequence shown here is derived from an EMBL/GenBank/DDBJ whole genome shotgun (WGS) entry which is preliminary data.</text>
</comment>
<keyword evidence="2" id="KW-0418">Kinase</keyword>
<feature type="modified residue" description="4-aspartylphosphate" evidence="5">
    <location>
        <position position="73"/>
    </location>
</feature>
<dbReference type="EMBL" id="JABURA010000001">
    <property type="protein sequence ID" value="NUB90242.1"/>
    <property type="molecule type" value="Genomic_DNA"/>
</dbReference>
<dbReference type="Pfam" id="PF00072">
    <property type="entry name" value="Response_reg"/>
    <property type="match status" value="1"/>
</dbReference>
<dbReference type="SUPFAM" id="SSF55781">
    <property type="entry name" value="GAF domain-like"/>
    <property type="match status" value="2"/>
</dbReference>
<feature type="domain" description="Response regulatory" evidence="7">
    <location>
        <begin position="7"/>
        <end position="138"/>
    </location>
</feature>
<dbReference type="InterPro" id="IPR036388">
    <property type="entry name" value="WH-like_DNA-bd_sf"/>
</dbReference>
<dbReference type="Pfam" id="PF13185">
    <property type="entry name" value="GAF_2"/>
    <property type="match status" value="2"/>
</dbReference>
<dbReference type="InterPro" id="IPR029016">
    <property type="entry name" value="GAF-like_dom_sf"/>
</dbReference>
<dbReference type="PANTHER" id="PTHR34236">
    <property type="entry name" value="DIMETHYL SULFOXIDE REDUCTASE TRANSCRIPTIONAL ACTIVATOR"/>
    <property type="match status" value="1"/>
</dbReference>
<dbReference type="GO" id="GO:0000160">
    <property type="term" value="P:phosphorelay signal transduction system"/>
    <property type="evidence" value="ECO:0007669"/>
    <property type="project" value="InterPro"/>
</dbReference>
<organism evidence="8 10">
    <name type="scientific">Haloterrigena gelatinilytica</name>
    <dbReference type="NCBI Taxonomy" id="2741724"/>
    <lineage>
        <taxon>Archaea</taxon>
        <taxon>Methanobacteriati</taxon>
        <taxon>Methanobacteriota</taxon>
        <taxon>Stenosarchaea group</taxon>
        <taxon>Halobacteria</taxon>
        <taxon>Halobacteriales</taxon>
        <taxon>Natrialbaceae</taxon>
        <taxon>Haloterrigena</taxon>
    </lineage>
</organism>
<dbReference type="AlphaFoldDB" id="A0A8J8GM03"/>
<keyword evidence="5" id="KW-0597">Phosphoprotein</keyword>